<dbReference type="InterPro" id="IPR036610">
    <property type="entry name" value="PEBP-like_sf"/>
</dbReference>
<dbReference type="Proteomes" id="UP000836402">
    <property type="component" value="Unassembled WGS sequence"/>
</dbReference>
<accession>A0A177VGE0</accession>
<dbReference type="Proteomes" id="UP000077671">
    <property type="component" value="Unassembled WGS sequence"/>
</dbReference>
<dbReference type="EMBL" id="LWDD02002482">
    <property type="protein sequence ID" value="KAE8240773.1"/>
    <property type="molecule type" value="Genomic_DNA"/>
</dbReference>
<organism evidence="3 4">
    <name type="scientific">Tilletia caries</name>
    <name type="common">wheat bunt fungus</name>
    <dbReference type="NCBI Taxonomy" id="13290"/>
    <lineage>
        <taxon>Eukaryota</taxon>
        <taxon>Fungi</taxon>
        <taxon>Dikarya</taxon>
        <taxon>Basidiomycota</taxon>
        <taxon>Ustilaginomycotina</taxon>
        <taxon>Exobasidiomycetes</taxon>
        <taxon>Tilletiales</taxon>
        <taxon>Tilletiaceae</taxon>
        <taxon>Tilletia</taxon>
    </lineage>
</organism>
<comment type="caution">
    <text evidence="3">The sequence shown here is derived from an EMBL/GenBank/DDBJ whole genome shotgun (WGS) entry which is preliminary data.</text>
</comment>
<evidence type="ECO:0000313" key="3">
    <source>
        <dbReference type="EMBL" id="KAE8240773.1"/>
    </source>
</evidence>
<reference evidence="3" key="1">
    <citation type="submission" date="2016-04" db="EMBL/GenBank/DDBJ databases">
        <authorList>
            <person name="Nguyen H.D."/>
            <person name="Kesanakurti P."/>
            <person name="Cullis J."/>
            <person name="Levesque C.A."/>
            <person name="Hambleton S."/>
        </authorList>
    </citation>
    <scope>NUCLEOTIDE SEQUENCE</scope>
    <source>
        <strain evidence="3">DAOMC 238032</strain>
    </source>
</reference>
<dbReference type="InterPro" id="IPR035810">
    <property type="entry name" value="PEBP_euk"/>
</dbReference>
<feature type="region of interest" description="Disordered" evidence="1">
    <location>
        <begin position="1"/>
        <end position="88"/>
    </location>
</feature>
<reference evidence="2" key="3">
    <citation type="submission" date="2020-10" db="EMBL/GenBank/DDBJ databases">
        <authorList>
            <person name="Sedaghatjoo S."/>
        </authorList>
    </citation>
    <scope>NUCLEOTIDE SEQUENCE</scope>
    <source>
        <strain evidence="2">AZH3</strain>
    </source>
</reference>
<evidence type="ECO:0000256" key="1">
    <source>
        <dbReference type="SAM" id="MobiDB-lite"/>
    </source>
</evidence>
<gene>
    <name evidence="3" type="ORF">A4X03_0g8374</name>
    <name evidence="2" type="ORF">JKIAZH3_G4180</name>
</gene>
<proteinExistence type="predicted"/>
<evidence type="ECO:0008006" key="6">
    <source>
        <dbReference type="Google" id="ProtNLM"/>
    </source>
</evidence>
<dbReference type="SUPFAM" id="SSF49777">
    <property type="entry name" value="PEBP-like"/>
    <property type="match status" value="1"/>
</dbReference>
<feature type="compositionally biased region" description="Low complexity" evidence="1">
    <location>
        <begin position="1"/>
        <end position="24"/>
    </location>
</feature>
<dbReference type="Gene3D" id="3.90.280.10">
    <property type="entry name" value="PEBP-like"/>
    <property type="match status" value="1"/>
</dbReference>
<dbReference type="AlphaFoldDB" id="A0A177VGE0"/>
<dbReference type="EMBL" id="CAJHJG010004954">
    <property type="protein sequence ID" value="CAD6946397.1"/>
    <property type="molecule type" value="Genomic_DNA"/>
</dbReference>
<dbReference type="PANTHER" id="PTHR11362">
    <property type="entry name" value="PHOSPHATIDYLETHANOLAMINE-BINDING PROTEIN"/>
    <property type="match status" value="1"/>
</dbReference>
<dbReference type="Pfam" id="PF01161">
    <property type="entry name" value="PBP"/>
    <property type="match status" value="1"/>
</dbReference>
<evidence type="ECO:0000313" key="4">
    <source>
        <dbReference type="Proteomes" id="UP000077671"/>
    </source>
</evidence>
<evidence type="ECO:0000313" key="2">
    <source>
        <dbReference type="EMBL" id="CAD6946397.1"/>
    </source>
</evidence>
<name>A0A177VGE0_9BASI</name>
<protein>
    <recommendedName>
        <fullName evidence="6">Phosphatidylethanolamine-binding protein</fullName>
    </recommendedName>
</protein>
<keyword evidence="5" id="KW-1185">Reference proteome</keyword>
<feature type="compositionally biased region" description="Low complexity" evidence="1">
    <location>
        <begin position="70"/>
        <end position="84"/>
    </location>
</feature>
<reference evidence="3" key="2">
    <citation type="journal article" date="2019" name="IMA Fungus">
        <title>Genome sequencing and comparison of five Tilletia species to identify candidate genes for the detection of regulated species infecting wheat.</title>
        <authorList>
            <person name="Nguyen H.D.T."/>
            <person name="Sultana T."/>
            <person name="Kesanakurti P."/>
            <person name="Hambleton S."/>
        </authorList>
    </citation>
    <scope>NUCLEOTIDE SEQUENCE</scope>
    <source>
        <strain evidence="3">DAOMC 238032</strain>
    </source>
</reference>
<dbReference type="CDD" id="cd00866">
    <property type="entry name" value="PEBP_euk"/>
    <property type="match status" value="1"/>
</dbReference>
<feature type="compositionally biased region" description="Polar residues" evidence="1">
    <location>
        <begin position="31"/>
        <end position="60"/>
    </location>
</feature>
<dbReference type="InterPro" id="IPR008914">
    <property type="entry name" value="PEBP"/>
</dbReference>
<dbReference type="Gene3D" id="1.20.58.1180">
    <property type="match status" value="1"/>
</dbReference>
<sequence length="409" mass="44145">MASLSTATATAARSSARSLLSPARVGAVTAATASNSGACGSRWTSTSAPNAAQGSSTDLTPSKRERKSAETSSSSASTMSKSTSWQPALPSGLEPAYDAALAFLGQHKQAKVQAAEALRSKGQATQADKILVEGNVDDPQTRWLFSNGQVDLSLPVFRFLREQAWRKNGALDRLLERVRLMKVVPDVVPTIAPTVDVQVAYGEGQGFGDHGGNGGDVWPGVFLETAKTVETPRVTATTFHPEERKYTLLMVDPDVPDELSMSYSTFVHWQLTDIPLSATSSTISSELSTVSHSYLPPHPQKGSSYHRYTLLLLEQPAGSSPSALPSRSLTPDSIHAYIEAHGLKPVGIHFFRQVCDKKNEPVVESIYRDVFHLEAPVYGNMPKQDPFRDAAGFRRSRYFSSADELAAGH</sequence>
<dbReference type="PANTHER" id="PTHR11362:SF82">
    <property type="entry name" value="PHOSPHATIDYLETHANOLAMINE-BINDING PROTEIN 4"/>
    <property type="match status" value="1"/>
</dbReference>
<evidence type="ECO:0000313" key="5">
    <source>
        <dbReference type="Proteomes" id="UP000836402"/>
    </source>
</evidence>